<dbReference type="GO" id="GO:0005509">
    <property type="term" value="F:calcium ion binding"/>
    <property type="evidence" value="ECO:0007669"/>
    <property type="project" value="InterPro"/>
</dbReference>
<dbReference type="SUPFAM" id="SSF47473">
    <property type="entry name" value="EF-hand"/>
    <property type="match status" value="1"/>
</dbReference>
<dbReference type="InterPro" id="IPR011992">
    <property type="entry name" value="EF-hand-dom_pair"/>
</dbReference>
<evidence type="ECO:0000259" key="2">
    <source>
        <dbReference type="PROSITE" id="PS50222"/>
    </source>
</evidence>
<gene>
    <name evidence="3" type="ORF">BSTOLATCC_MIC1440</name>
</gene>
<reference evidence="3" key="1">
    <citation type="submission" date="2021-09" db="EMBL/GenBank/DDBJ databases">
        <authorList>
            <consortium name="AG Swart"/>
            <person name="Singh M."/>
            <person name="Singh A."/>
            <person name="Seah K."/>
            <person name="Emmerich C."/>
        </authorList>
    </citation>
    <scope>NUCLEOTIDE SEQUENCE</scope>
    <source>
        <strain evidence="3">ATCC30299</strain>
    </source>
</reference>
<evidence type="ECO:0000313" key="3">
    <source>
        <dbReference type="EMBL" id="CAG9310598.1"/>
    </source>
</evidence>
<dbReference type="EMBL" id="CAJZBQ010000002">
    <property type="protein sequence ID" value="CAG9310598.1"/>
    <property type="molecule type" value="Genomic_DNA"/>
</dbReference>
<dbReference type="PROSITE" id="PS50222">
    <property type="entry name" value="EF_HAND_2"/>
    <property type="match status" value="1"/>
</dbReference>
<dbReference type="AlphaFoldDB" id="A0AAU9IQM1"/>
<feature type="domain" description="EF-hand" evidence="2">
    <location>
        <begin position="121"/>
        <end position="156"/>
    </location>
</feature>
<sequence>MGCCVAKNNNDLLPPAAKGVAVPKEEDLTLEDKIILEQEKKLHFSRLLSKEIVKSIKAESLQNSLSLPQLKRVFHDLQIPESELTSPDTPTYHLLSKVKNENKLYDTKKLSLIGIVIGIGTAEEKADWLFRQFDVDATGMLDPSEIEEMLGAMVDVCANILPVLAKGEGIGFMNKEDIDAYKDKLISGKDEFIREITKQLLVEKEISQHELTMKLGDINNSLSKLLYSYGVRSLLRKYVMS</sequence>
<dbReference type="InterPro" id="IPR018247">
    <property type="entry name" value="EF_Hand_1_Ca_BS"/>
</dbReference>
<dbReference type="Gene3D" id="1.10.238.10">
    <property type="entry name" value="EF-hand"/>
    <property type="match status" value="1"/>
</dbReference>
<keyword evidence="4" id="KW-1185">Reference proteome</keyword>
<name>A0AAU9IQM1_9CILI</name>
<keyword evidence="1" id="KW-0106">Calcium</keyword>
<organism evidence="3 4">
    <name type="scientific">Blepharisma stoltei</name>
    <dbReference type="NCBI Taxonomy" id="1481888"/>
    <lineage>
        <taxon>Eukaryota</taxon>
        <taxon>Sar</taxon>
        <taxon>Alveolata</taxon>
        <taxon>Ciliophora</taxon>
        <taxon>Postciliodesmatophora</taxon>
        <taxon>Heterotrichea</taxon>
        <taxon>Heterotrichida</taxon>
        <taxon>Blepharismidae</taxon>
        <taxon>Blepharisma</taxon>
    </lineage>
</organism>
<dbReference type="Proteomes" id="UP001162131">
    <property type="component" value="Unassembled WGS sequence"/>
</dbReference>
<protein>
    <recommendedName>
        <fullName evidence="2">EF-hand domain-containing protein</fullName>
    </recommendedName>
</protein>
<proteinExistence type="predicted"/>
<accession>A0AAU9IQM1</accession>
<comment type="caution">
    <text evidence="3">The sequence shown here is derived from an EMBL/GenBank/DDBJ whole genome shotgun (WGS) entry which is preliminary data.</text>
</comment>
<evidence type="ECO:0000256" key="1">
    <source>
        <dbReference type="ARBA" id="ARBA00022837"/>
    </source>
</evidence>
<dbReference type="InterPro" id="IPR002048">
    <property type="entry name" value="EF_hand_dom"/>
</dbReference>
<dbReference type="PROSITE" id="PS00018">
    <property type="entry name" value="EF_HAND_1"/>
    <property type="match status" value="1"/>
</dbReference>
<evidence type="ECO:0000313" key="4">
    <source>
        <dbReference type="Proteomes" id="UP001162131"/>
    </source>
</evidence>